<dbReference type="EMBL" id="RDQH01000338">
    <property type="protein sequence ID" value="RXH82151.1"/>
    <property type="molecule type" value="Genomic_DNA"/>
</dbReference>
<sequence>MSPCLLQVELARTFFNDGRPLDLEGCFLLLPSHFGTDSEEQWFTNCGVLYVVNVKQYPVFNPHFRGTVVPSAQGSRFTQGLGEFLHILHLQLDSEKLKVEVNIYASELDLDMLPCGSILRLLLGRG</sequence>
<gene>
    <name evidence="1" type="ORF">DVH24_036492</name>
</gene>
<proteinExistence type="predicted"/>
<dbReference type="AlphaFoldDB" id="A0A498IL11"/>
<dbReference type="Proteomes" id="UP000290289">
    <property type="component" value="Chromosome 12"/>
</dbReference>
<evidence type="ECO:0000313" key="2">
    <source>
        <dbReference type="Proteomes" id="UP000290289"/>
    </source>
</evidence>
<organism evidence="1 2">
    <name type="scientific">Malus domestica</name>
    <name type="common">Apple</name>
    <name type="synonym">Pyrus malus</name>
    <dbReference type="NCBI Taxonomy" id="3750"/>
    <lineage>
        <taxon>Eukaryota</taxon>
        <taxon>Viridiplantae</taxon>
        <taxon>Streptophyta</taxon>
        <taxon>Embryophyta</taxon>
        <taxon>Tracheophyta</taxon>
        <taxon>Spermatophyta</taxon>
        <taxon>Magnoliopsida</taxon>
        <taxon>eudicotyledons</taxon>
        <taxon>Gunneridae</taxon>
        <taxon>Pentapetalae</taxon>
        <taxon>rosids</taxon>
        <taxon>fabids</taxon>
        <taxon>Rosales</taxon>
        <taxon>Rosaceae</taxon>
        <taxon>Amygdaloideae</taxon>
        <taxon>Maleae</taxon>
        <taxon>Malus</taxon>
    </lineage>
</organism>
<protein>
    <submittedName>
        <fullName evidence="1">Uncharacterized protein</fullName>
    </submittedName>
</protein>
<evidence type="ECO:0000313" key="1">
    <source>
        <dbReference type="EMBL" id="RXH82151.1"/>
    </source>
</evidence>
<keyword evidence="2" id="KW-1185">Reference proteome</keyword>
<comment type="caution">
    <text evidence="1">The sequence shown here is derived from an EMBL/GenBank/DDBJ whole genome shotgun (WGS) entry which is preliminary data.</text>
</comment>
<name>A0A498IL11_MALDO</name>
<accession>A0A498IL11</accession>
<reference evidence="1 2" key="1">
    <citation type="submission" date="2018-10" db="EMBL/GenBank/DDBJ databases">
        <title>A high-quality apple genome assembly.</title>
        <authorList>
            <person name="Hu J."/>
        </authorList>
    </citation>
    <scope>NUCLEOTIDE SEQUENCE [LARGE SCALE GENOMIC DNA]</scope>
    <source>
        <strain evidence="2">cv. HFTH1</strain>
        <tissue evidence="1">Young leaf</tissue>
    </source>
</reference>